<feature type="region of interest" description="Disordered" evidence="1">
    <location>
        <begin position="453"/>
        <end position="479"/>
    </location>
</feature>
<dbReference type="InterPro" id="IPR002372">
    <property type="entry name" value="PQQ_rpt_dom"/>
</dbReference>
<dbReference type="Gene3D" id="2.130.10.10">
    <property type="entry name" value="YVTN repeat-like/Quinoprotein amine dehydrogenase"/>
    <property type="match status" value="2"/>
</dbReference>
<dbReference type="SUPFAM" id="SSF50998">
    <property type="entry name" value="Quinoprotein alcohol dehydrogenase-like"/>
    <property type="match status" value="1"/>
</dbReference>
<dbReference type="InterPro" id="IPR018391">
    <property type="entry name" value="PQQ_b-propeller_rpt"/>
</dbReference>
<gene>
    <name evidence="3" type="ORF">HYH03_011773</name>
</gene>
<proteinExistence type="predicted"/>
<keyword evidence="4" id="KW-1185">Reference proteome</keyword>
<dbReference type="OrthoDB" id="536707at2759"/>
<feature type="domain" description="Pyrrolo-quinoline quinone repeat" evidence="2">
    <location>
        <begin position="107"/>
        <end position="272"/>
    </location>
</feature>
<evidence type="ECO:0000313" key="4">
    <source>
        <dbReference type="Proteomes" id="UP000612055"/>
    </source>
</evidence>
<accession>A0A835XT71</accession>
<feature type="compositionally biased region" description="Pro residues" evidence="1">
    <location>
        <begin position="462"/>
        <end position="479"/>
    </location>
</feature>
<dbReference type="SMART" id="SM00564">
    <property type="entry name" value="PQQ"/>
    <property type="match status" value="5"/>
</dbReference>
<evidence type="ECO:0000256" key="1">
    <source>
        <dbReference type="SAM" id="MobiDB-lite"/>
    </source>
</evidence>
<dbReference type="PANTHER" id="PTHR34512">
    <property type="entry name" value="CELL SURFACE PROTEIN"/>
    <property type="match status" value="1"/>
</dbReference>
<dbReference type="InterPro" id="IPR011047">
    <property type="entry name" value="Quinoprotein_ADH-like_sf"/>
</dbReference>
<name>A0A835XT71_9CHLO</name>
<evidence type="ECO:0000313" key="3">
    <source>
        <dbReference type="EMBL" id="KAG2489661.1"/>
    </source>
</evidence>
<sequence>MQSLVRFEVLEPLGAVLLATIPPASPPADVIKTRLWLVDFQGNTRWTADLGGTARSPRIISERLIPDLQRQAFYFVDSKGFLVAMAMATGLPGSDLCIHLDISSKEPPGDTVWRQWGGQGLVEPLNPVVADGRAFFGSAGQRVHAYDAKTGRVLWLFDSGAGAGTSAALWRTPGFGPQGAYAGGMLFYGGGDNAWWSLNATDGSPVWTYRLEDMDFTAASSVAVHDGILYATATPFYSTVKPRATRILALDARTGEEVWSRTMLGAVTETELGELLVEPELGAVVVGTDDGTLQAYSLGPDGGDLLWALRTSTASIWAALYHEGVVYAADMQGMVHAVRVSGDSQEVLWSADLRPVVARLVPIPVSTVTMFRPQTLYGKLYVPTNQGLAVMNASSGAVLWTDGMYNRIGRGLTLVEHPPDPADPYGKPVVQVLYAQYFNYLVSMTDACGVPWTGGDDTAPTSSPPPPPSAPPTPLVPPSCPPCPNNTACGGFEGTGGSITQPRLTQTLSLGLTGVPYSVVTSRGGRAAVLRSLREALGSSGAGGRAELVWRSAARADAPRDVYGGVVVKVELRAGSAGLLSDCQTSLEGAVLEGRLEEGLRRALRGLAQTAPVLAPAVRVRSLMALG</sequence>
<comment type="caution">
    <text evidence="3">The sequence shown here is derived from an EMBL/GenBank/DDBJ whole genome shotgun (WGS) entry which is preliminary data.</text>
</comment>
<reference evidence="3" key="1">
    <citation type="journal article" date="2020" name="bioRxiv">
        <title>Comparative genomics of Chlamydomonas.</title>
        <authorList>
            <person name="Craig R.J."/>
            <person name="Hasan A.R."/>
            <person name="Ness R.W."/>
            <person name="Keightley P.D."/>
        </authorList>
    </citation>
    <scope>NUCLEOTIDE SEQUENCE</scope>
    <source>
        <strain evidence="3">CCAP 11/70</strain>
    </source>
</reference>
<dbReference type="Proteomes" id="UP000612055">
    <property type="component" value="Unassembled WGS sequence"/>
</dbReference>
<evidence type="ECO:0000259" key="2">
    <source>
        <dbReference type="Pfam" id="PF13360"/>
    </source>
</evidence>
<organism evidence="3 4">
    <name type="scientific">Edaphochlamys debaryana</name>
    <dbReference type="NCBI Taxonomy" id="47281"/>
    <lineage>
        <taxon>Eukaryota</taxon>
        <taxon>Viridiplantae</taxon>
        <taxon>Chlorophyta</taxon>
        <taxon>core chlorophytes</taxon>
        <taxon>Chlorophyceae</taxon>
        <taxon>CS clade</taxon>
        <taxon>Chlamydomonadales</taxon>
        <taxon>Chlamydomonadales incertae sedis</taxon>
        <taxon>Edaphochlamys</taxon>
    </lineage>
</organism>
<dbReference type="PANTHER" id="PTHR34512:SF30">
    <property type="entry name" value="OUTER MEMBRANE PROTEIN ASSEMBLY FACTOR BAMB"/>
    <property type="match status" value="1"/>
</dbReference>
<protein>
    <recommendedName>
        <fullName evidence="2">Pyrrolo-quinoline quinone repeat domain-containing protein</fullName>
    </recommendedName>
</protein>
<dbReference type="EMBL" id="JAEHOE010000070">
    <property type="protein sequence ID" value="KAG2489661.1"/>
    <property type="molecule type" value="Genomic_DNA"/>
</dbReference>
<dbReference type="InterPro" id="IPR015943">
    <property type="entry name" value="WD40/YVTN_repeat-like_dom_sf"/>
</dbReference>
<dbReference type="Pfam" id="PF13360">
    <property type="entry name" value="PQQ_2"/>
    <property type="match status" value="1"/>
</dbReference>
<dbReference type="AlphaFoldDB" id="A0A835XT71"/>